<dbReference type="PANTHER" id="PTHR30537">
    <property type="entry name" value="HTH-TYPE TRANSCRIPTIONAL REGULATOR"/>
    <property type="match status" value="1"/>
</dbReference>
<evidence type="ECO:0000256" key="2">
    <source>
        <dbReference type="ARBA" id="ARBA00023015"/>
    </source>
</evidence>
<evidence type="ECO:0000256" key="4">
    <source>
        <dbReference type="ARBA" id="ARBA00023163"/>
    </source>
</evidence>
<dbReference type="Pfam" id="PF00126">
    <property type="entry name" value="HTH_1"/>
    <property type="match status" value="1"/>
</dbReference>
<sequence length="307" mass="34441">MSRDPSLNAMVYFESVARTGRVAKAAEQLGVSPSAVSQQIKLLENLLGVALFRRDKRELSLTLEGEQMFTAASSAFTTLDAARRRITRQRERQQLIARVSPSFGVRWLGQRLVGFIDAHPDWDLRIDATADPTNFDREVVDLDLRYGHGQWPGLVNQCVIQDSVFPMCSPDYLARTAVDEARYIDSTQAAIQWDRWWAEQSMTPTGDYGALRFERSSMAIQQAVNGVGVVLESATLAWDELSDARLVPWAPEQGALRFPAYWAVCPPGHANRRLLRAFIDWVQAEGTAHESAIQAYLLAHAIRIQQP</sequence>
<proteinExistence type="inferred from homology"/>
<dbReference type="GO" id="GO:0043565">
    <property type="term" value="F:sequence-specific DNA binding"/>
    <property type="evidence" value="ECO:0007669"/>
    <property type="project" value="TreeGrafter"/>
</dbReference>
<keyword evidence="7" id="KW-1185">Reference proteome</keyword>
<evidence type="ECO:0000313" key="7">
    <source>
        <dbReference type="Proteomes" id="UP000388235"/>
    </source>
</evidence>
<dbReference type="InterPro" id="IPR005119">
    <property type="entry name" value="LysR_subst-bd"/>
</dbReference>
<dbReference type="SUPFAM" id="SSF53850">
    <property type="entry name" value="Periplasmic binding protein-like II"/>
    <property type="match status" value="1"/>
</dbReference>
<keyword evidence="2" id="KW-0805">Transcription regulation</keyword>
<evidence type="ECO:0000313" key="6">
    <source>
        <dbReference type="EMBL" id="QGG79520.1"/>
    </source>
</evidence>
<keyword evidence="4" id="KW-0804">Transcription</keyword>
<dbReference type="GO" id="GO:0006351">
    <property type="term" value="P:DNA-templated transcription"/>
    <property type="evidence" value="ECO:0007669"/>
    <property type="project" value="TreeGrafter"/>
</dbReference>
<name>A0A5Q2QCG1_9GAMM</name>
<dbReference type="AlphaFoldDB" id="A0A5Q2QCG1"/>
<dbReference type="InterPro" id="IPR000847">
    <property type="entry name" value="LysR_HTH_N"/>
</dbReference>
<dbReference type="GO" id="GO:0003700">
    <property type="term" value="F:DNA-binding transcription factor activity"/>
    <property type="evidence" value="ECO:0007669"/>
    <property type="project" value="InterPro"/>
</dbReference>
<dbReference type="FunFam" id="1.10.10.10:FF:000001">
    <property type="entry name" value="LysR family transcriptional regulator"/>
    <property type="match status" value="1"/>
</dbReference>
<comment type="similarity">
    <text evidence="1">Belongs to the LysR transcriptional regulatory family.</text>
</comment>
<dbReference type="InterPro" id="IPR058163">
    <property type="entry name" value="LysR-type_TF_proteobact-type"/>
</dbReference>
<dbReference type="PROSITE" id="PS50931">
    <property type="entry name" value="HTH_LYSR"/>
    <property type="match status" value="1"/>
</dbReference>
<dbReference type="PANTHER" id="PTHR30537:SF5">
    <property type="entry name" value="HTH-TYPE TRANSCRIPTIONAL ACTIVATOR TTDR-RELATED"/>
    <property type="match status" value="1"/>
</dbReference>
<gene>
    <name evidence="6" type="ORF">GH975_02625</name>
</gene>
<evidence type="ECO:0000256" key="1">
    <source>
        <dbReference type="ARBA" id="ARBA00009437"/>
    </source>
</evidence>
<keyword evidence="3" id="KW-0238">DNA-binding</keyword>
<evidence type="ECO:0000256" key="3">
    <source>
        <dbReference type="ARBA" id="ARBA00023125"/>
    </source>
</evidence>
<dbReference type="Pfam" id="PF03466">
    <property type="entry name" value="LysR_substrate"/>
    <property type="match status" value="1"/>
</dbReference>
<dbReference type="OrthoDB" id="6787458at2"/>
<dbReference type="InterPro" id="IPR036390">
    <property type="entry name" value="WH_DNA-bd_sf"/>
</dbReference>
<evidence type="ECO:0000259" key="5">
    <source>
        <dbReference type="PROSITE" id="PS50931"/>
    </source>
</evidence>
<protein>
    <submittedName>
        <fullName evidence="6">LysR family transcriptional regulator</fullName>
    </submittedName>
</protein>
<dbReference type="SUPFAM" id="SSF46785">
    <property type="entry name" value="Winged helix' DNA-binding domain"/>
    <property type="match status" value="1"/>
</dbReference>
<dbReference type="Gene3D" id="1.10.10.10">
    <property type="entry name" value="Winged helix-like DNA-binding domain superfamily/Winged helix DNA-binding domain"/>
    <property type="match status" value="1"/>
</dbReference>
<dbReference type="Proteomes" id="UP000388235">
    <property type="component" value="Chromosome"/>
</dbReference>
<dbReference type="Gene3D" id="3.40.190.10">
    <property type="entry name" value="Periplasmic binding protein-like II"/>
    <property type="match status" value="2"/>
</dbReference>
<feature type="domain" description="HTH lysR-type" evidence="5">
    <location>
        <begin position="5"/>
        <end position="62"/>
    </location>
</feature>
<dbReference type="RefSeq" id="WP_153713024.1">
    <property type="nucleotide sequence ID" value="NZ_CP045871.1"/>
</dbReference>
<dbReference type="CDD" id="cd08432">
    <property type="entry name" value="PBP2_GcdR_TrpI_HvrB_AmpR_like"/>
    <property type="match status" value="1"/>
</dbReference>
<dbReference type="KEGG" id="llp:GH975_02625"/>
<reference evidence="6 7" key="1">
    <citation type="submission" date="2019-11" db="EMBL/GenBank/DDBJ databases">
        <authorList>
            <person name="Khan S.A."/>
            <person name="Jeon C.O."/>
            <person name="Chun B.H."/>
        </authorList>
    </citation>
    <scope>NUCLEOTIDE SEQUENCE [LARGE SCALE GENOMIC DNA]</scope>
    <source>
        <strain evidence="6 7">IMCC 1097</strain>
    </source>
</reference>
<dbReference type="EMBL" id="CP045871">
    <property type="protein sequence ID" value="QGG79520.1"/>
    <property type="molecule type" value="Genomic_DNA"/>
</dbReference>
<accession>A0A5Q2QCG1</accession>
<organism evidence="6 7">
    <name type="scientific">Litorivicinus lipolyticus</name>
    <dbReference type="NCBI Taxonomy" id="418701"/>
    <lineage>
        <taxon>Bacteria</taxon>
        <taxon>Pseudomonadati</taxon>
        <taxon>Pseudomonadota</taxon>
        <taxon>Gammaproteobacteria</taxon>
        <taxon>Oceanospirillales</taxon>
        <taxon>Litorivicinaceae</taxon>
        <taxon>Litorivicinus</taxon>
    </lineage>
</organism>
<dbReference type="PRINTS" id="PR00039">
    <property type="entry name" value="HTHLYSR"/>
</dbReference>
<dbReference type="InterPro" id="IPR036388">
    <property type="entry name" value="WH-like_DNA-bd_sf"/>
</dbReference>